<dbReference type="CDD" id="cd00081">
    <property type="entry name" value="Hint"/>
    <property type="match status" value="1"/>
</dbReference>
<evidence type="ECO:0000256" key="1">
    <source>
        <dbReference type="ARBA" id="ARBA00022737"/>
    </source>
</evidence>
<feature type="region of interest" description="Disordered" evidence="2">
    <location>
        <begin position="1334"/>
        <end position="1406"/>
    </location>
</feature>
<dbReference type="Gene3D" id="2.180.10.10">
    <property type="entry name" value="RHS repeat-associated core"/>
    <property type="match status" value="4"/>
</dbReference>
<dbReference type="EMBL" id="BAABHM010000048">
    <property type="protein sequence ID" value="GAA4727027.1"/>
    <property type="molecule type" value="Genomic_DNA"/>
</dbReference>
<dbReference type="Pfam" id="PF05593">
    <property type="entry name" value="RHS_repeat"/>
    <property type="match status" value="2"/>
</dbReference>
<evidence type="ECO:0000259" key="4">
    <source>
        <dbReference type="Pfam" id="PF25023"/>
    </source>
</evidence>
<sequence>MALVATMLVSAPPATADVDAGATAVEKVDPTTGAPVSENEGVWDTVAGWFTDDAPDLEPAPSRGDLPELQAESWDVEPATADAAPAVDAPAAVHATGADLVWEPGGDGEVSEFQVHRSVTPGFEPGPSTMVAPVDPGTTSFTDTSILPVASTGDGAGEPREVYYEIVTKGQDGTLTSSDERAATVPTAGLVTTADQTSVDGDSPGVYVPGLPSRLGVGEATTVDVVVANTTDTAWTAADTVVSHEWTLPGQDPDGTGLVTVPLPSDLAPGESVTLPVEVTAPDSIRTNAVAGYRLVWGVQATTPAAAAEMGASTKAVKETTGTAEGVSVRAVEAGVAAIDLVDLLAPVVLELVIDEPTSSLLGAEDFYSYSGKNTGAGSAVLTNLALGNATWNYAPISNPGRGFTAFTSFSYNSMDAADTGMGVGWSAQIAAPQRLGLPLAYDKILAPDEVFLSDGDGTGHAFLWNDETDEYESPPGVNLQLSYKPGSDCHLLGDLLGDPADDAWTLLRPDGTRFIFDCEGYVRQAVDRNGNTQTFHYIERGGLLGIGSKTLLVKVTDPDGREVLTVDYYEAGEAYEYVNASGDLVTGSRLSDLEIIDHLKSVTDVSGRTVKIVYDRDGLLRRMVDGDGATDGAGESIAKTFQFAYDHDTLLGEARLVGVTDPRGGATEIDYAVPGEPDTGYGERWQVERITDRLDHTTQFDYWWDDREDAPDRVGARVTDASGNAAEYVHDLKGRALEVTNALDQTTTLTWDPNNNVSRLTEANGAVAAFCYDPKTGYPIWERDPVQNAAHGVPAVEDCQPGQDPTTAPEGAQVVEYQTWEDGYVADAWRTTSPAGRSYEFGIDAAGNLLSVTDPKGVATATEGDYTTSYTYDSHGQMLTLTDPNGNTTRYRDYTPVGYPVTEEDAAGGIITTEYDERGQVTRVLAPEDADGDRAETTQTYDVFGRPVSGTALKDAASGETISTGTIVYDPNDNIIRSTAPNGAVSTATFDGADQVVAASAPRDEDADSADGLGPERVTTYTYDPVGKLVTTTEPNGTLTDGDASDYVTRNAYDDIYQLVAVQNALGSRIEYDYDEVGNVIETRDPKTVASADPDDFTTRVEYDLNYQPVATTDAAGTRTTSTYDADGLVASSTDALGHTSYMTYDERGATVETRTPYTGSGEAATYRTTRFEYDQVGNQTRVVTPRGVATSNPDDFAARTAYDVLNRPVRQYQPYDPADDRYNDPDVYTETRYDGAGNVVATSLPASDGQEIRPTTRFEYFETGWIKSSRDPHGITTAYDYNDLGQQTARTLTSASGDATRTMTWGYHPDGKQASMADDGVPVGRNVTLVDNSDAPHTTAVGDWQTGSADGQQGIDHTTHPAVPEPEDPGECDPETPECGDPVECDPETTECEGENPAEPVEDEQGSFTWQVDVPADGTYDVYVTFPQVADAATDAQYTLIHGDPGAAEGSPDAEVTEPAVVIDQTQSAGTWQQAGTVELTKGEATRLALAVSATGVVVADAVKIVRDNSADEDAQQKTFTYSYDANGAMTGIADDSIGAAVPSYEMAYDQLGQIASVTEHPAGGPVTTTYDYDVNGLPVEVAHPDQSSQYSYDLRNLVETVTVTDAVGQNAGQALTTTYAHDTRGMTATQTKGNGNVVSYGYNPDGSLVSLREENSAGTLVASHEYAYDRNGNQVTDAGVKQDADDPGAYLNSTIEYSYDPAERIAAKVKSGHAASSESYVHDANANVVEQVLAGESTTYAYDRNRMQSATTVGQTTEPGRVSFSYDPFGRQVAARADGDVISRTGYDGFDHVVRSEQPGADGELQATTYAYDPLDRTTSQSTGGVTTDFTYLGLSGTVLTEDVAGQLAKSYQYSPWGSRLSQVTHPGANNGGDAGEAQPVGTVYYGYNARGDVETLTDEQGQAVATYGYTAYGKADASEFTGLDKPGTDQDGDPEFGTSTFNAYRYSGMRWQAGSGSYDMGFRDYSPGLNRFTTRDTYNGALADQSLGSDPYTGNRYAFGGGNPISNVDLDGHEPRAWHEEGVGFSDLNLDTENREHDGAPTVLGKKDGTTPRPADGPSQAEVADAQATLDKSVTDVALDLGWDLLKDFVGYNDLMGCLDSDVMSCLTLAAGITPWGKGLKAIKALYRIVDGAIDFYRQQKAARKVIEAAGAACRTPNSFVPGTLVLLADGTRKPIEDVEIGDVVMAASEETGEVTDGRAVTALITGDGEKTLVTVTVAGADGDEQSIVATDEHPFWLPAQTKWVNAIDLVAGDWLQTSAGTWVQVTALDVEVRPAVVHNLTVATDHTYYVLAGATPVLVHNSNCSSNAKILGDNLVASGVTRPGETAAHHIVASTSPKAAAARQQLANFGIDINDASNGVFLPRGSASVNPSNASVHSRIHTNEYYANVNDLIGGARSASEARDVLGHVRRQLQGGYWP</sequence>
<dbReference type="InterPro" id="IPR033803">
    <property type="entry name" value="CBD-like_Golvesin-Xly"/>
</dbReference>
<evidence type="ECO:0000313" key="7">
    <source>
        <dbReference type="Proteomes" id="UP001500843"/>
    </source>
</evidence>
<dbReference type="PANTHER" id="PTHR32305:SF15">
    <property type="entry name" value="PROTEIN RHSA-RELATED"/>
    <property type="match status" value="1"/>
</dbReference>
<feature type="compositionally biased region" description="Basic and acidic residues" evidence="2">
    <location>
        <begin position="2036"/>
        <end position="2054"/>
    </location>
</feature>
<dbReference type="NCBIfam" id="TIGR03696">
    <property type="entry name" value="Rhs_assc_core"/>
    <property type="match status" value="1"/>
</dbReference>
<dbReference type="Proteomes" id="UP001500843">
    <property type="component" value="Unassembled WGS sequence"/>
</dbReference>
<feature type="domain" description="Teneurin-like YD-shell" evidence="4">
    <location>
        <begin position="1516"/>
        <end position="1679"/>
    </location>
</feature>
<feature type="chain" id="PRO_5045471626" description="RHS repeat-associated protein" evidence="3">
    <location>
        <begin position="17"/>
        <end position="2424"/>
    </location>
</feature>
<evidence type="ECO:0000259" key="5">
    <source>
        <dbReference type="Pfam" id="PF25275"/>
    </source>
</evidence>
<dbReference type="InterPro" id="IPR056823">
    <property type="entry name" value="TEN-like_YD-shell"/>
</dbReference>
<feature type="signal peptide" evidence="3">
    <location>
        <begin position="1"/>
        <end position="16"/>
    </location>
</feature>
<evidence type="ECO:0000313" key="6">
    <source>
        <dbReference type="EMBL" id="GAA4727027.1"/>
    </source>
</evidence>
<dbReference type="SUPFAM" id="SSF51294">
    <property type="entry name" value="Hedgehog/intein (Hint) domain"/>
    <property type="match status" value="1"/>
</dbReference>
<evidence type="ECO:0000256" key="3">
    <source>
        <dbReference type="SAM" id="SignalP"/>
    </source>
</evidence>
<feature type="region of interest" description="Disordered" evidence="2">
    <location>
        <begin position="2034"/>
        <end position="2063"/>
    </location>
</feature>
<dbReference type="RefSeq" id="WP_345376808.1">
    <property type="nucleotide sequence ID" value="NZ_BAABHM010000048.1"/>
</dbReference>
<feature type="domain" description="Golvesin/Xly CBD-like" evidence="5">
    <location>
        <begin position="1405"/>
        <end position="1509"/>
    </location>
</feature>
<dbReference type="Pfam" id="PF07591">
    <property type="entry name" value="PT-HINT"/>
    <property type="match status" value="1"/>
</dbReference>
<feature type="region of interest" description="Disordered" evidence="2">
    <location>
        <begin position="1001"/>
        <end position="1021"/>
    </location>
</feature>
<dbReference type="Gene3D" id="2.170.16.10">
    <property type="entry name" value="Hedgehog/Intein (Hint) domain"/>
    <property type="match status" value="1"/>
</dbReference>
<dbReference type="InterPro" id="IPR036844">
    <property type="entry name" value="Hint_dom_sf"/>
</dbReference>
<dbReference type="Pfam" id="PF25275">
    <property type="entry name" value="Golvesin_C"/>
    <property type="match status" value="1"/>
</dbReference>
<dbReference type="PANTHER" id="PTHR32305">
    <property type="match status" value="1"/>
</dbReference>
<dbReference type="NCBIfam" id="TIGR01643">
    <property type="entry name" value="YD_repeat_2x"/>
    <property type="match status" value="5"/>
</dbReference>
<dbReference type="InterPro" id="IPR031325">
    <property type="entry name" value="RHS_repeat"/>
</dbReference>
<reference evidence="7" key="1">
    <citation type="journal article" date="2019" name="Int. J. Syst. Evol. Microbiol.">
        <title>The Global Catalogue of Microorganisms (GCM) 10K type strain sequencing project: providing services to taxonomists for standard genome sequencing and annotation.</title>
        <authorList>
            <consortium name="The Broad Institute Genomics Platform"/>
            <consortium name="The Broad Institute Genome Sequencing Center for Infectious Disease"/>
            <person name="Wu L."/>
            <person name="Ma J."/>
        </authorList>
    </citation>
    <scope>NUCLEOTIDE SEQUENCE [LARGE SCALE GENOMIC DNA]</scope>
    <source>
        <strain evidence="7">JCM 17975</strain>
    </source>
</reference>
<feature type="compositionally biased region" description="Acidic residues" evidence="2">
    <location>
        <begin position="1367"/>
        <end position="1406"/>
    </location>
</feature>
<dbReference type="InterPro" id="IPR022385">
    <property type="entry name" value="Rhs_assc_core"/>
</dbReference>
<comment type="caution">
    <text evidence="6">The sequence shown here is derived from an EMBL/GenBank/DDBJ whole genome shotgun (WGS) entry which is preliminary data.</text>
</comment>
<dbReference type="InterPro" id="IPR032871">
    <property type="entry name" value="AHH_dom_containing"/>
</dbReference>
<keyword evidence="1" id="KW-0677">Repeat</keyword>
<keyword evidence="3" id="KW-0732">Signal</keyword>
<accession>A0ABP8YEN6</accession>
<evidence type="ECO:0008006" key="8">
    <source>
        <dbReference type="Google" id="ProtNLM"/>
    </source>
</evidence>
<gene>
    <name evidence="6" type="ORF">GCM10023198_60040</name>
</gene>
<proteinExistence type="predicted"/>
<keyword evidence="7" id="KW-1185">Reference proteome</keyword>
<dbReference type="InterPro" id="IPR006530">
    <property type="entry name" value="YD"/>
</dbReference>
<dbReference type="InterPro" id="IPR050708">
    <property type="entry name" value="T6SS_VgrG/RHS"/>
</dbReference>
<organism evidence="6 7">
    <name type="scientific">Promicromonospora umidemergens</name>
    <dbReference type="NCBI Taxonomy" id="629679"/>
    <lineage>
        <taxon>Bacteria</taxon>
        <taxon>Bacillati</taxon>
        <taxon>Actinomycetota</taxon>
        <taxon>Actinomycetes</taxon>
        <taxon>Micrococcales</taxon>
        <taxon>Promicromonosporaceae</taxon>
        <taxon>Promicromonospora</taxon>
    </lineage>
</organism>
<dbReference type="Pfam" id="PF14412">
    <property type="entry name" value="AHH"/>
    <property type="match status" value="1"/>
</dbReference>
<name>A0ABP8YEN6_9MICO</name>
<dbReference type="Pfam" id="PF25023">
    <property type="entry name" value="TEN_YD-shell"/>
    <property type="match status" value="1"/>
</dbReference>
<protein>
    <recommendedName>
        <fullName evidence="8">RHS repeat-associated protein</fullName>
    </recommendedName>
</protein>
<evidence type="ECO:0000256" key="2">
    <source>
        <dbReference type="SAM" id="MobiDB-lite"/>
    </source>
</evidence>